<protein>
    <recommendedName>
        <fullName evidence="9 10">Protein translocase subunit SecY</fullName>
    </recommendedName>
</protein>
<dbReference type="GO" id="GO:0006605">
    <property type="term" value="P:protein targeting"/>
    <property type="evidence" value="ECO:0007669"/>
    <property type="project" value="UniProtKB-UniRule"/>
</dbReference>
<evidence type="ECO:0000256" key="12">
    <source>
        <dbReference type="RuleBase" id="RU003484"/>
    </source>
</evidence>
<feature type="transmembrane region" description="Helical" evidence="10">
    <location>
        <begin position="304"/>
        <end position="327"/>
    </location>
</feature>
<comment type="caution">
    <text evidence="14">The sequence shown here is derived from an EMBL/GenBank/DDBJ whole genome shotgun (WGS) entry which is preliminary data.</text>
</comment>
<dbReference type="GO" id="GO:0065002">
    <property type="term" value="P:intracellular protein transmembrane transport"/>
    <property type="evidence" value="ECO:0007669"/>
    <property type="project" value="UniProtKB-UniRule"/>
</dbReference>
<dbReference type="AlphaFoldDB" id="A0A1G2PMA1"/>
<feature type="transmembrane region" description="Helical" evidence="10">
    <location>
        <begin position="261"/>
        <end position="284"/>
    </location>
</feature>
<evidence type="ECO:0000256" key="9">
    <source>
        <dbReference type="ARBA" id="ARBA00039733"/>
    </source>
</evidence>
<gene>
    <name evidence="10" type="primary">secY</name>
    <name evidence="14" type="ORF">A2682_00355</name>
</gene>
<feature type="transmembrane region" description="Helical" evidence="10">
    <location>
        <begin position="67"/>
        <end position="91"/>
    </location>
</feature>
<evidence type="ECO:0000256" key="4">
    <source>
        <dbReference type="ARBA" id="ARBA00022692"/>
    </source>
</evidence>
<dbReference type="PROSITE" id="PS00755">
    <property type="entry name" value="SECY_1"/>
    <property type="match status" value="1"/>
</dbReference>
<keyword evidence="7 10" id="KW-0811">Translocation</keyword>
<dbReference type="Proteomes" id="UP000178690">
    <property type="component" value="Unassembled WGS sequence"/>
</dbReference>
<feature type="transmembrane region" description="Helical" evidence="10">
    <location>
        <begin position="204"/>
        <end position="224"/>
    </location>
</feature>
<feature type="transmembrane region" description="Helical" evidence="10">
    <location>
        <begin position="387"/>
        <end position="408"/>
    </location>
</feature>
<dbReference type="PRINTS" id="PR00303">
    <property type="entry name" value="SECYTRNLCASE"/>
</dbReference>
<keyword evidence="3 10" id="KW-0813">Transport</keyword>
<evidence type="ECO:0000256" key="10">
    <source>
        <dbReference type="HAMAP-Rule" id="MF_01465"/>
    </source>
</evidence>
<dbReference type="EMBL" id="MHST01000009">
    <property type="protein sequence ID" value="OHA49465.1"/>
    <property type="molecule type" value="Genomic_DNA"/>
</dbReference>
<sequence>MVKWLLIWKVPELRRKVLFVLAILAVFRVVAAVPIAGVDKEQLAAFFSQSQLFGLLGLFTGSTLENLSVVMLGVGPYITATIILQLLTMIFPRLKEIYYEEGEQGRQRFNQYGRILTVPLAALNGFGFLRLLQSQQVLSALDPLTLLTDIAIVTAGTVFLMWLGELISEKGIGNGVSLIIFAGIVSSIPAAISRTLQTWDPAQLPQVVIFSAIALAVIAAVVLINEGQRRIPVAYAKRVRGTKMYGGVSTHLPVRVNSAGVIPIIFALSILLFPGMIASFFSAAEAESVAKIATAIQNLFSQTSTLYAFLYFFFVFTFTYFYTAVVFDPKEVSQNIQRAGGFIPGIRPGEPTAQYLSRIISRTTLIGAVFLGVIAVLPQIVQQSLGLATLTVGGTAVLIVVSVVLETVRQIDAQLTMREYENI</sequence>
<dbReference type="PANTHER" id="PTHR10906">
    <property type="entry name" value="SECY/SEC61-ALPHA FAMILY MEMBER"/>
    <property type="match status" value="1"/>
</dbReference>
<dbReference type="HAMAP" id="MF_01465">
    <property type="entry name" value="SecY"/>
    <property type="match status" value="1"/>
</dbReference>
<keyword evidence="5 10" id="KW-0653">Protein transport</keyword>
<comment type="caution">
    <text evidence="10">Lacks conserved residue(s) required for the propagation of feature annotation.</text>
</comment>
<dbReference type="Pfam" id="PF00344">
    <property type="entry name" value="SecY"/>
    <property type="match status" value="1"/>
</dbReference>
<evidence type="ECO:0000256" key="11">
    <source>
        <dbReference type="RuleBase" id="RU000537"/>
    </source>
</evidence>
<evidence type="ECO:0000256" key="5">
    <source>
        <dbReference type="ARBA" id="ARBA00022927"/>
    </source>
</evidence>
<dbReference type="InterPro" id="IPR030659">
    <property type="entry name" value="SecY_CS"/>
</dbReference>
<dbReference type="GO" id="GO:0043952">
    <property type="term" value="P:protein transport by the Sec complex"/>
    <property type="evidence" value="ECO:0007669"/>
    <property type="project" value="UniProtKB-UniRule"/>
</dbReference>
<keyword evidence="4 10" id="KW-0812">Transmembrane</keyword>
<feature type="transmembrane region" description="Helical" evidence="10">
    <location>
        <begin position="175"/>
        <end position="192"/>
    </location>
</feature>
<feature type="transmembrane region" description="Helical" evidence="10">
    <location>
        <begin position="112"/>
        <end position="132"/>
    </location>
</feature>
<evidence type="ECO:0000256" key="13">
    <source>
        <dbReference type="RuleBase" id="RU004349"/>
    </source>
</evidence>
<evidence type="ECO:0000256" key="7">
    <source>
        <dbReference type="ARBA" id="ARBA00023010"/>
    </source>
</evidence>
<dbReference type="InterPro" id="IPR026593">
    <property type="entry name" value="SecY"/>
</dbReference>
<comment type="function">
    <text evidence="10 11">The central subunit of the protein translocation channel SecYEG. Consists of two halves formed by TMs 1-5 and 6-10. These two domains form a lateral gate at the front which open onto the bilayer between TMs 2 and 7, and are clamped together by SecE at the back. The channel is closed by both a pore ring composed of hydrophobic SecY resides and a short helix (helix 2A) on the extracellular side of the membrane which forms a plug. The plug probably moves laterally to allow the channel to open. The ring and the pore may move independently.</text>
</comment>
<proteinExistence type="inferred from homology"/>
<dbReference type="Gene3D" id="1.10.3370.10">
    <property type="entry name" value="SecY subunit domain"/>
    <property type="match status" value="1"/>
</dbReference>
<evidence type="ECO:0000313" key="14">
    <source>
        <dbReference type="EMBL" id="OHA49465.1"/>
    </source>
</evidence>
<evidence type="ECO:0000256" key="2">
    <source>
        <dbReference type="ARBA" id="ARBA00005751"/>
    </source>
</evidence>
<evidence type="ECO:0000256" key="6">
    <source>
        <dbReference type="ARBA" id="ARBA00022989"/>
    </source>
</evidence>
<evidence type="ECO:0000256" key="1">
    <source>
        <dbReference type="ARBA" id="ARBA00004141"/>
    </source>
</evidence>
<keyword evidence="10" id="KW-1003">Cell membrane</keyword>
<dbReference type="InterPro" id="IPR002208">
    <property type="entry name" value="SecY/SEC61-alpha"/>
</dbReference>
<name>A0A1G2PMA1_TERXR</name>
<evidence type="ECO:0000313" key="15">
    <source>
        <dbReference type="Proteomes" id="UP000178690"/>
    </source>
</evidence>
<comment type="similarity">
    <text evidence="2 10 13">Belongs to the SecY/SEC61-alpha family.</text>
</comment>
<keyword evidence="6 10" id="KW-1133">Transmembrane helix</keyword>
<comment type="subcellular location">
    <subcellularLocation>
        <location evidence="10">Cell membrane</location>
        <topology evidence="10">Multi-pass membrane protein</topology>
    </subcellularLocation>
    <subcellularLocation>
        <location evidence="1 12">Membrane</location>
        <topology evidence="1 12">Multi-pass membrane protein</topology>
    </subcellularLocation>
</comment>
<dbReference type="SUPFAM" id="SSF103491">
    <property type="entry name" value="Preprotein translocase SecY subunit"/>
    <property type="match status" value="1"/>
</dbReference>
<feature type="transmembrane region" description="Helical" evidence="10">
    <location>
        <begin position="363"/>
        <end position="381"/>
    </location>
</feature>
<reference evidence="14 15" key="1">
    <citation type="journal article" date="2016" name="Nat. Commun.">
        <title>Thousands of microbial genomes shed light on interconnected biogeochemical processes in an aquifer system.</title>
        <authorList>
            <person name="Anantharaman K."/>
            <person name="Brown C.T."/>
            <person name="Hug L.A."/>
            <person name="Sharon I."/>
            <person name="Castelle C.J."/>
            <person name="Probst A.J."/>
            <person name="Thomas B.C."/>
            <person name="Singh A."/>
            <person name="Wilkins M.J."/>
            <person name="Karaoz U."/>
            <person name="Brodie E.L."/>
            <person name="Williams K.H."/>
            <person name="Hubbard S.S."/>
            <person name="Banfield J.F."/>
        </authorList>
    </citation>
    <scope>NUCLEOTIDE SEQUENCE [LARGE SCALE GENOMIC DNA]</scope>
    <source>
        <strain evidence="15">RIFCSPHIGHO2_01_FULL_58_15</strain>
    </source>
</reference>
<dbReference type="NCBIfam" id="TIGR00967">
    <property type="entry name" value="3a0501s007"/>
    <property type="match status" value="1"/>
</dbReference>
<dbReference type="GO" id="GO:0005886">
    <property type="term" value="C:plasma membrane"/>
    <property type="evidence" value="ECO:0007669"/>
    <property type="project" value="UniProtKB-SubCell"/>
</dbReference>
<accession>A0A1G2PMA1</accession>
<dbReference type="PIRSF" id="PIRSF004557">
    <property type="entry name" value="SecY"/>
    <property type="match status" value="1"/>
</dbReference>
<feature type="transmembrane region" description="Helical" evidence="10">
    <location>
        <begin position="144"/>
        <end position="163"/>
    </location>
</feature>
<evidence type="ECO:0000256" key="8">
    <source>
        <dbReference type="ARBA" id="ARBA00023136"/>
    </source>
</evidence>
<dbReference type="FunFam" id="1.10.3370.10:FF:000001">
    <property type="entry name" value="Preprotein translocase subunit SecY"/>
    <property type="match status" value="1"/>
</dbReference>
<organism evidence="14 15">
    <name type="scientific">Terrybacteria sp. (strain RIFCSPHIGHO2_01_FULL_58_15)</name>
    <dbReference type="NCBI Taxonomy" id="1802363"/>
    <lineage>
        <taxon>Bacteria</taxon>
        <taxon>Candidatus Terryibacteriota</taxon>
    </lineage>
</organism>
<dbReference type="InterPro" id="IPR023201">
    <property type="entry name" value="SecY_dom_sf"/>
</dbReference>
<keyword evidence="8 10" id="KW-0472">Membrane</keyword>
<dbReference type="PROSITE" id="PS00756">
    <property type="entry name" value="SECY_2"/>
    <property type="match status" value="1"/>
</dbReference>
<dbReference type="STRING" id="1802363.A2682_00355"/>
<evidence type="ECO:0000256" key="3">
    <source>
        <dbReference type="ARBA" id="ARBA00022448"/>
    </source>
</evidence>
<comment type="subunit">
    <text evidence="10">Component of the Sec protein translocase complex. Heterotrimer consisting of SecY, SecE and SecG subunits. The heterotrimers can form oligomers, although 1 heterotrimer is thought to be able to translocate proteins. Interacts with the ribosome. Interacts with SecDF, and other proteins may be involved. Interacts with SecA.</text>
</comment>